<protein>
    <submittedName>
        <fullName evidence="2">Uncharacterized protein</fullName>
    </submittedName>
</protein>
<evidence type="ECO:0000256" key="1">
    <source>
        <dbReference type="SAM" id="Phobius"/>
    </source>
</evidence>
<sequence length="57" mass="6982">MNKYLEIIVYFTALFGYFLTKYTKIIKDEKLRGKVSYVFNLIAWLMLVYEFILKKFL</sequence>
<dbReference type="RefSeq" id="WP_349170163.1">
    <property type="nucleotide sequence ID" value="NZ_JBBMFO010000005.1"/>
</dbReference>
<accession>A0ABV1CCN5</accession>
<gene>
    <name evidence="2" type="ORF">WMO19_03115</name>
</gene>
<feature type="transmembrane region" description="Helical" evidence="1">
    <location>
        <begin position="35"/>
        <end position="53"/>
    </location>
</feature>
<keyword evidence="1" id="KW-0812">Transmembrane</keyword>
<dbReference type="EMBL" id="JBBMFO010000005">
    <property type="protein sequence ID" value="MEQ2400595.1"/>
    <property type="molecule type" value="Genomic_DNA"/>
</dbReference>
<reference evidence="2 3" key="1">
    <citation type="submission" date="2024-03" db="EMBL/GenBank/DDBJ databases">
        <title>Human intestinal bacterial collection.</title>
        <authorList>
            <person name="Pauvert C."/>
            <person name="Hitch T.C.A."/>
            <person name="Clavel T."/>
        </authorList>
    </citation>
    <scope>NUCLEOTIDE SEQUENCE [LARGE SCALE GENOMIC DNA]</scope>
    <source>
        <strain evidence="2 3">CLA-SR-H025</strain>
    </source>
</reference>
<evidence type="ECO:0000313" key="2">
    <source>
        <dbReference type="EMBL" id="MEQ2400595.1"/>
    </source>
</evidence>
<dbReference type="Proteomes" id="UP001447979">
    <property type="component" value="Unassembled WGS sequence"/>
</dbReference>
<evidence type="ECO:0000313" key="3">
    <source>
        <dbReference type="Proteomes" id="UP001447979"/>
    </source>
</evidence>
<keyword evidence="1" id="KW-1133">Transmembrane helix</keyword>
<name>A0ABV1CCN5_9FIRM</name>
<comment type="caution">
    <text evidence="2">The sequence shown here is derived from an EMBL/GenBank/DDBJ whole genome shotgun (WGS) entry which is preliminary data.</text>
</comment>
<keyword evidence="3" id="KW-1185">Reference proteome</keyword>
<keyword evidence="1" id="KW-0472">Membrane</keyword>
<feature type="transmembrane region" description="Helical" evidence="1">
    <location>
        <begin position="7"/>
        <end position="23"/>
    </location>
</feature>
<proteinExistence type="predicted"/>
<organism evidence="2 3">
    <name type="scientific">Peptoniphilus hominis</name>
    <name type="common">ex Hitch et al. 2025</name>
    <dbReference type="NCBI Taxonomy" id="3133174"/>
    <lineage>
        <taxon>Bacteria</taxon>
        <taxon>Bacillati</taxon>
        <taxon>Bacillota</taxon>
        <taxon>Tissierellia</taxon>
        <taxon>Tissierellales</taxon>
        <taxon>Peptoniphilaceae</taxon>
        <taxon>Peptoniphilus</taxon>
    </lineage>
</organism>